<dbReference type="InterPro" id="IPR007627">
    <property type="entry name" value="RNA_pol_sigma70_r2"/>
</dbReference>
<dbReference type="InterPro" id="IPR039425">
    <property type="entry name" value="RNA_pol_sigma-70-like"/>
</dbReference>
<evidence type="ECO:0000313" key="7">
    <source>
        <dbReference type="EMBL" id="BDD11814.1"/>
    </source>
</evidence>
<evidence type="ECO:0000256" key="1">
    <source>
        <dbReference type="ARBA" id="ARBA00010641"/>
    </source>
</evidence>
<reference evidence="7 8" key="1">
    <citation type="submission" date="2021-12" db="EMBL/GenBank/DDBJ databases">
        <title>Genome sequencing of bacteria with rrn-lacking chromosome and rrn-plasmid.</title>
        <authorList>
            <person name="Anda M."/>
            <person name="Iwasaki W."/>
        </authorList>
    </citation>
    <scope>NUCLEOTIDE SEQUENCE [LARGE SCALE GENOMIC DNA]</scope>
    <source>
        <strain evidence="7 8">DSM 100852</strain>
        <plasmid evidence="7 8">pFA2</plasmid>
    </source>
</reference>
<evidence type="ECO:0000259" key="5">
    <source>
        <dbReference type="Pfam" id="PF04542"/>
    </source>
</evidence>
<proteinExistence type="inferred from homology"/>
<dbReference type="GO" id="GO:0006352">
    <property type="term" value="P:DNA-templated transcription initiation"/>
    <property type="evidence" value="ECO:0007669"/>
    <property type="project" value="InterPro"/>
</dbReference>
<dbReference type="SUPFAM" id="SSF88946">
    <property type="entry name" value="Sigma2 domain of RNA polymerase sigma factors"/>
    <property type="match status" value="1"/>
</dbReference>
<dbReference type="Proteomes" id="UP001348817">
    <property type="component" value="Plasmid pFA2"/>
</dbReference>
<feature type="domain" description="RNA polymerase sigma-70 region 2" evidence="5">
    <location>
        <begin position="22"/>
        <end position="90"/>
    </location>
</feature>
<dbReference type="InterPro" id="IPR014327">
    <property type="entry name" value="RNA_pol_sigma70_bacteroid"/>
</dbReference>
<evidence type="ECO:0000259" key="6">
    <source>
        <dbReference type="Pfam" id="PF08281"/>
    </source>
</evidence>
<organism evidence="7 8">
    <name type="scientific">Fulvitalea axinellae</name>
    <dbReference type="NCBI Taxonomy" id="1182444"/>
    <lineage>
        <taxon>Bacteria</taxon>
        <taxon>Pseudomonadati</taxon>
        <taxon>Bacteroidota</taxon>
        <taxon>Cytophagia</taxon>
        <taxon>Cytophagales</taxon>
        <taxon>Persicobacteraceae</taxon>
        <taxon>Fulvitalea</taxon>
    </lineage>
</organism>
<dbReference type="InterPro" id="IPR013249">
    <property type="entry name" value="RNA_pol_sigma70_r4_t2"/>
</dbReference>
<dbReference type="RefSeq" id="WP_338395213.1">
    <property type="nucleotide sequence ID" value="NZ_AP025316.1"/>
</dbReference>
<evidence type="ECO:0000313" key="8">
    <source>
        <dbReference type="Proteomes" id="UP001348817"/>
    </source>
</evidence>
<accession>A0AAU9CZ77</accession>
<keyword evidence="8" id="KW-1185">Reference proteome</keyword>
<geneLocation type="plasmid" evidence="7 8">
    <name>pFA2</name>
</geneLocation>
<keyword evidence="3" id="KW-0731">Sigma factor</keyword>
<dbReference type="Gene3D" id="1.10.1740.10">
    <property type="match status" value="1"/>
</dbReference>
<dbReference type="EMBL" id="AP025316">
    <property type="protein sequence ID" value="BDD11814.1"/>
    <property type="molecule type" value="Genomic_DNA"/>
</dbReference>
<dbReference type="PANTHER" id="PTHR43133:SF46">
    <property type="entry name" value="RNA POLYMERASE SIGMA-70 FACTOR ECF SUBFAMILY"/>
    <property type="match status" value="1"/>
</dbReference>
<gene>
    <name evidence="7" type="ORF">FUAX_42460</name>
</gene>
<dbReference type="NCBIfam" id="TIGR02985">
    <property type="entry name" value="Sig70_bacteroi1"/>
    <property type="match status" value="1"/>
</dbReference>
<dbReference type="SUPFAM" id="SSF88659">
    <property type="entry name" value="Sigma3 and sigma4 domains of RNA polymerase sigma factors"/>
    <property type="match status" value="1"/>
</dbReference>
<dbReference type="GO" id="GO:0016987">
    <property type="term" value="F:sigma factor activity"/>
    <property type="evidence" value="ECO:0007669"/>
    <property type="project" value="UniProtKB-KW"/>
</dbReference>
<keyword evidence="4" id="KW-0804">Transcription</keyword>
<evidence type="ECO:0008006" key="9">
    <source>
        <dbReference type="Google" id="ProtNLM"/>
    </source>
</evidence>
<dbReference type="NCBIfam" id="TIGR02937">
    <property type="entry name" value="sigma70-ECF"/>
    <property type="match status" value="1"/>
</dbReference>
<dbReference type="InterPro" id="IPR013325">
    <property type="entry name" value="RNA_pol_sigma_r2"/>
</dbReference>
<dbReference type="PANTHER" id="PTHR43133">
    <property type="entry name" value="RNA POLYMERASE ECF-TYPE SIGMA FACTO"/>
    <property type="match status" value="1"/>
</dbReference>
<keyword evidence="2" id="KW-0805">Transcription regulation</keyword>
<dbReference type="Pfam" id="PF04542">
    <property type="entry name" value="Sigma70_r2"/>
    <property type="match status" value="1"/>
</dbReference>
<name>A0AAU9CZ77_9BACT</name>
<dbReference type="Pfam" id="PF08281">
    <property type="entry name" value="Sigma70_r4_2"/>
    <property type="match status" value="1"/>
</dbReference>
<evidence type="ECO:0000256" key="2">
    <source>
        <dbReference type="ARBA" id="ARBA00023015"/>
    </source>
</evidence>
<keyword evidence="7" id="KW-0614">Plasmid</keyword>
<dbReference type="InterPro" id="IPR013324">
    <property type="entry name" value="RNA_pol_sigma_r3/r4-like"/>
</dbReference>
<sequence>MKSVSEQIQAIVQGDEKAFEQLVEMLYPTLFFFVKEFVKNAEDAEEVTQDTFLKLWEKKKTLDQQSNPRAYIFTIAKNYALIKLRNKKRRLKDHQFQEIDFEIKILESYNPETILLAEETRDIINDFIRNLPEQRKKVFTLCRKFGFTNKEAAVNLGLSLKTIETHMRLVHRDLKEFLTKEVY</sequence>
<protein>
    <recommendedName>
        <fullName evidence="9">RNA polymerase sigma-70 factor</fullName>
    </recommendedName>
</protein>
<dbReference type="InterPro" id="IPR014284">
    <property type="entry name" value="RNA_pol_sigma-70_dom"/>
</dbReference>
<dbReference type="GO" id="GO:0003677">
    <property type="term" value="F:DNA binding"/>
    <property type="evidence" value="ECO:0007669"/>
    <property type="project" value="InterPro"/>
</dbReference>
<dbReference type="InterPro" id="IPR036388">
    <property type="entry name" value="WH-like_DNA-bd_sf"/>
</dbReference>
<evidence type="ECO:0000256" key="3">
    <source>
        <dbReference type="ARBA" id="ARBA00023082"/>
    </source>
</evidence>
<dbReference type="AlphaFoldDB" id="A0AAU9CZ77"/>
<comment type="similarity">
    <text evidence="1">Belongs to the sigma-70 factor family. ECF subfamily.</text>
</comment>
<dbReference type="KEGG" id="fax:FUAX_42460"/>
<evidence type="ECO:0000256" key="4">
    <source>
        <dbReference type="ARBA" id="ARBA00023163"/>
    </source>
</evidence>
<dbReference type="Gene3D" id="1.10.10.10">
    <property type="entry name" value="Winged helix-like DNA-binding domain superfamily/Winged helix DNA-binding domain"/>
    <property type="match status" value="1"/>
</dbReference>
<feature type="domain" description="RNA polymerase sigma factor 70 region 4 type 2" evidence="6">
    <location>
        <begin position="123"/>
        <end position="168"/>
    </location>
</feature>